<dbReference type="STRING" id="504486.SAMN05660703_1481"/>
<organism evidence="1 2">
    <name type="scientific">Cellulophaga tyrosinoxydans</name>
    <dbReference type="NCBI Taxonomy" id="504486"/>
    <lineage>
        <taxon>Bacteria</taxon>
        <taxon>Pseudomonadati</taxon>
        <taxon>Bacteroidota</taxon>
        <taxon>Flavobacteriia</taxon>
        <taxon>Flavobacteriales</taxon>
        <taxon>Flavobacteriaceae</taxon>
        <taxon>Cellulophaga</taxon>
    </lineage>
</organism>
<sequence>MEIDINCDLGEGVGNEALILPLISSCNIACGGHAGNTATMRKVIKLAQKNNVRIGAHPSYPDQENFGRLSLNISSKDLIKSIREQVKNFAILCNSEKALFHHIKPHGALYNDITKDKKLARTFLTAILPYKSYIKLYVPYNSAIAEEAKKQGFIVLYEVFLDRNYHQDLSLVPRKEPNALIENPEEVLQHLLNMVKNKQVKTVENLLVSIVADTYCIHGDTSAAYKILTYLHSELPKLNIAIKK</sequence>
<dbReference type="NCBIfam" id="NF003816">
    <property type="entry name" value="PRK05406.1-5"/>
    <property type="match status" value="1"/>
</dbReference>
<dbReference type="AlphaFoldDB" id="A0A1W1ZS28"/>
<dbReference type="Pfam" id="PF03746">
    <property type="entry name" value="LamB_YcsF"/>
    <property type="match status" value="1"/>
</dbReference>
<dbReference type="EMBL" id="FWXO01000002">
    <property type="protein sequence ID" value="SMC50878.1"/>
    <property type="molecule type" value="Genomic_DNA"/>
</dbReference>
<dbReference type="RefSeq" id="WP_084060796.1">
    <property type="nucleotide sequence ID" value="NZ_FWXO01000002.1"/>
</dbReference>
<dbReference type="Proteomes" id="UP000192360">
    <property type="component" value="Unassembled WGS sequence"/>
</dbReference>
<protein>
    <submittedName>
        <fullName evidence="1">UPF0271 protein</fullName>
    </submittedName>
</protein>
<dbReference type="PANTHER" id="PTHR30292:SF0">
    <property type="entry name" value="5-OXOPROLINASE SUBUNIT A"/>
    <property type="match status" value="1"/>
</dbReference>
<dbReference type="NCBIfam" id="NF003814">
    <property type="entry name" value="PRK05406.1-3"/>
    <property type="match status" value="1"/>
</dbReference>
<name>A0A1W1ZS28_9FLAO</name>
<dbReference type="InterPro" id="IPR011330">
    <property type="entry name" value="Glyco_hydro/deAcase_b/a-brl"/>
</dbReference>
<keyword evidence="2" id="KW-1185">Reference proteome</keyword>
<proteinExistence type="predicted"/>
<accession>A0A1W1ZS28</accession>
<reference evidence="1 2" key="1">
    <citation type="submission" date="2017-04" db="EMBL/GenBank/DDBJ databases">
        <authorList>
            <person name="Afonso C.L."/>
            <person name="Miller P.J."/>
            <person name="Scott M.A."/>
            <person name="Spackman E."/>
            <person name="Goraichik I."/>
            <person name="Dimitrov K.M."/>
            <person name="Suarez D.L."/>
            <person name="Swayne D.E."/>
        </authorList>
    </citation>
    <scope>NUCLEOTIDE SEQUENCE [LARGE SCALE GENOMIC DNA]</scope>
    <source>
        <strain evidence="1 2">DSM 21164</strain>
    </source>
</reference>
<dbReference type="OrthoDB" id="9773478at2"/>
<dbReference type="GO" id="GO:0005975">
    <property type="term" value="P:carbohydrate metabolic process"/>
    <property type="evidence" value="ECO:0007669"/>
    <property type="project" value="InterPro"/>
</dbReference>
<evidence type="ECO:0000313" key="2">
    <source>
        <dbReference type="Proteomes" id="UP000192360"/>
    </source>
</evidence>
<dbReference type="InterPro" id="IPR005501">
    <property type="entry name" value="LamB/YcsF/PxpA-like"/>
</dbReference>
<dbReference type="SUPFAM" id="SSF88713">
    <property type="entry name" value="Glycoside hydrolase/deacetylase"/>
    <property type="match status" value="1"/>
</dbReference>
<evidence type="ECO:0000313" key="1">
    <source>
        <dbReference type="EMBL" id="SMC50878.1"/>
    </source>
</evidence>
<dbReference type="Gene3D" id="3.20.20.370">
    <property type="entry name" value="Glycoside hydrolase/deacetylase"/>
    <property type="match status" value="1"/>
</dbReference>
<dbReference type="CDD" id="cd10801">
    <property type="entry name" value="LamB_YcsF_like_1"/>
    <property type="match status" value="1"/>
</dbReference>
<gene>
    <name evidence="1" type="ORF">SAMN05660703_1481</name>
</gene>
<dbReference type="PANTHER" id="PTHR30292">
    <property type="entry name" value="UNCHARACTERIZED PROTEIN YBGL-RELATED"/>
    <property type="match status" value="1"/>
</dbReference>